<dbReference type="AlphaFoldDB" id="A0A2H9TPR7"/>
<proteinExistence type="predicted"/>
<evidence type="ECO:0000259" key="2">
    <source>
        <dbReference type="Pfam" id="PF10453"/>
    </source>
</evidence>
<feature type="region of interest" description="Disordered" evidence="1">
    <location>
        <begin position="1"/>
        <end position="41"/>
    </location>
</feature>
<protein>
    <recommendedName>
        <fullName evidence="2">FMR1-interacting protein 1 conserved domain-containing protein</fullName>
    </recommendedName>
</protein>
<keyword evidence="4" id="KW-1185">Reference proteome</keyword>
<evidence type="ECO:0000313" key="4">
    <source>
        <dbReference type="Proteomes" id="UP000240830"/>
    </source>
</evidence>
<gene>
    <name evidence="3" type="ORF">PSACC_00449</name>
</gene>
<feature type="non-terminal residue" evidence="3">
    <location>
        <position position="1"/>
    </location>
</feature>
<comment type="caution">
    <text evidence="3">The sequence shown here is derived from an EMBL/GenBank/DDBJ whole genome shotgun (WGS) entry which is preliminary data.</text>
</comment>
<dbReference type="EMBL" id="MTSL01000042">
    <property type="protein sequence ID" value="PJF19734.1"/>
    <property type="molecule type" value="Genomic_DNA"/>
</dbReference>
<accession>A0A2H9TPR7</accession>
<feature type="compositionally biased region" description="Polar residues" evidence="1">
    <location>
        <begin position="15"/>
        <end position="25"/>
    </location>
</feature>
<organism evidence="3 4">
    <name type="scientific">Paramicrosporidium saccamoebae</name>
    <dbReference type="NCBI Taxonomy" id="1246581"/>
    <lineage>
        <taxon>Eukaryota</taxon>
        <taxon>Fungi</taxon>
        <taxon>Fungi incertae sedis</taxon>
        <taxon>Cryptomycota</taxon>
        <taxon>Cryptomycota incertae sedis</taxon>
        <taxon>Paramicrosporidium</taxon>
    </lineage>
</organism>
<evidence type="ECO:0000256" key="1">
    <source>
        <dbReference type="SAM" id="MobiDB-lite"/>
    </source>
</evidence>
<dbReference type="InterPro" id="IPR019496">
    <property type="entry name" value="NUFIP1_cons_dom"/>
</dbReference>
<feature type="compositionally biased region" description="Basic and acidic residues" evidence="1">
    <location>
        <begin position="110"/>
        <end position="126"/>
    </location>
</feature>
<feature type="domain" description="FMR1-interacting protein 1 conserved" evidence="2">
    <location>
        <begin position="65"/>
        <end position="93"/>
    </location>
</feature>
<dbReference type="Pfam" id="PF10453">
    <property type="entry name" value="NUFIP1"/>
    <property type="match status" value="1"/>
</dbReference>
<name>A0A2H9TPR7_9FUNG</name>
<feature type="region of interest" description="Disordered" evidence="1">
    <location>
        <begin position="86"/>
        <end position="151"/>
    </location>
</feature>
<sequence>SFFAGQEPARHPNAPAQSYRLNPSIHSIAPPNHYYSLPFSPQRGQVENLSQLRKSSKMTKSNKRSKRLNLVKIDTEEDVLNWIRERRQKYPSLTDRRTGNQESTDDQESTSDKSQVERQVGDKEPRQQQTFNKLPRRNSHYKGGFSHDNKDSKIGMLLEMLKFLKSRNYCQK</sequence>
<reference evidence="3 4" key="1">
    <citation type="submission" date="2016-10" db="EMBL/GenBank/DDBJ databases">
        <title>The genome of Paramicrosporidium saccamoebae is the missing link in understanding Cryptomycota and Microsporidia evolution.</title>
        <authorList>
            <person name="Quandt C.A."/>
            <person name="Beaudet D."/>
            <person name="Corsaro D."/>
            <person name="Michel R."/>
            <person name="Corradi N."/>
            <person name="James T."/>
        </authorList>
    </citation>
    <scope>NUCLEOTIDE SEQUENCE [LARGE SCALE GENOMIC DNA]</scope>
    <source>
        <strain evidence="3 4">KSL3</strain>
    </source>
</reference>
<evidence type="ECO:0000313" key="3">
    <source>
        <dbReference type="EMBL" id="PJF19734.1"/>
    </source>
</evidence>
<dbReference type="Proteomes" id="UP000240830">
    <property type="component" value="Unassembled WGS sequence"/>
</dbReference>